<organism evidence="1 2">
    <name type="scientific">Demequina litorisediminis</name>
    <dbReference type="NCBI Taxonomy" id="1849022"/>
    <lineage>
        <taxon>Bacteria</taxon>
        <taxon>Bacillati</taxon>
        <taxon>Actinomycetota</taxon>
        <taxon>Actinomycetes</taxon>
        <taxon>Micrococcales</taxon>
        <taxon>Demequinaceae</taxon>
        <taxon>Demequina</taxon>
    </lineage>
</organism>
<keyword evidence="2" id="KW-1185">Reference proteome</keyword>
<dbReference type="RefSeq" id="WP_284327518.1">
    <property type="nucleotide sequence ID" value="NZ_BSUN01000001.1"/>
</dbReference>
<reference evidence="2" key="1">
    <citation type="journal article" date="2019" name="Int. J. Syst. Evol. Microbiol.">
        <title>The Global Catalogue of Microorganisms (GCM) 10K type strain sequencing project: providing services to taxonomists for standard genome sequencing and annotation.</title>
        <authorList>
            <consortium name="The Broad Institute Genomics Platform"/>
            <consortium name="The Broad Institute Genome Sequencing Center for Infectious Disease"/>
            <person name="Wu L."/>
            <person name="Ma J."/>
        </authorList>
    </citation>
    <scope>NUCLEOTIDE SEQUENCE [LARGE SCALE GENOMIC DNA]</scope>
    <source>
        <strain evidence="2">NBRC 112299</strain>
    </source>
</reference>
<name>A0ABQ6IA89_9MICO</name>
<dbReference type="Proteomes" id="UP001157125">
    <property type="component" value="Unassembled WGS sequence"/>
</dbReference>
<protein>
    <recommendedName>
        <fullName evidence="3">DUF2017 domain-containing protein</fullName>
    </recommendedName>
</protein>
<dbReference type="EMBL" id="BSUN01000001">
    <property type="protein sequence ID" value="GMA34655.1"/>
    <property type="molecule type" value="Genomic_DNA"/>
</dbReference>
<proteinExistence type="predicted"/>
<evidence type="ECO:0008006" key="3">
    <source>
        <dbReference type="Google" id="ProtNLM"/>
    </source>
</evidence>
<accession>A0ABQ6IA89</accession>
<sequence>MSARLLGADDFAAPAELDRDARDHVDDVFRALAGLEESLAEPSDPAVRRVLPSASRDDHEIADEFRRLTEPDLRSLKVARLRTMWEQLSDEGAEWHVRLDEALATASALTDVRLVLAARLRLETDEDAERLHAEIDLASHAMDTDAHEDLGVDPERVWLGMLYQALTWLQESLLHCLMTGEEEQDV</sequence>
<dbReference type="InterPro" id="IPR018561">
    <property type="entry name" value="AosR"/>
</dbReference>
<evidence type="ECO:0000313" key="1">
    <source>
        <dbReference type="EMBL" id="GMA34655.1"/>
    </source>
</evidence>
<gene>
    <name evidence="1" type="ORF">GCM10025876_08590</name>
</gene>
<comment type="caution">
    <text evidence="1">The sequence shown here is derived from an EMBL/GenBank/DDBJ whole genome shotgun (WGS) entry which is preliminary data.</text>
</comment>
<evidence type="ECO:0000313" key="2">
    <source>
        <dbReference type="Proteomes" id="UP001157125"/>
    </source>
</evidence>
<dbReference type="Pfam" id="PF09438">
    <property type="entry name" value="DUF2017"/>
    <property type="match status" value="1"/>
</dbReference>